<comment type="cofactor">
    <cofactor evidence="1">
        <name>Fe cation</name>
        <dbReference type="ChEBI" id="CHEBI:24875"/>
    </cofactor>
</comment>
<dbReference type="PIRSF" id="PIRSF009283">
    <property type="entry name" value="HPP_dOase"/>
    <property type="match status" value="1"/>
</dbReference>
<dbReference type="InterPro" id="IPR005956">
    <property type="entry name" value="4OHPhenylPyrv_dOase"/>
</dbReference>
<dbReference type="EMBL" id="JAVDXQ010000005">
    <property type="protein sequence ID" value="MDR7298363.1"/>
    <property type="molecule type" value="Genomic_DNA"/>
</dbReference>
<organism evidence="7 8">
    <name type="scientific">Pelomonas aquatica</name>
    <dbReference type="NCBI Taxonomy" id="431058"/>
    <lineage>
        <taxon>Bacteria</taxon>
        <taxon>Pseudomonadati</taxon>
        <taxon>Pseudomonadota</taxon>
        <taxon>Betaproteobacteria</taxon>
        <taxon>Burkholderiales</taxon>
        <taxon>Sphaerotilaceae</taxon>
        <taxon>Roseateles</taxon>
    </lineage>
</organism>
<dbReference type="Pfam" id="PF14696">
    <property type="entry name" value="Glyoxalase_5"/>
    <property type="match status" value="1"/>
</dbReference>
<keyword evidence="3" id="KW-0479">Metal-binding</keyword>
<dbReference type="PANTHER" id="PTHR11959">
    <property type="entry name" value="4-HYDROXYPHENYLPYRUVATE DIOXYGENASE"/>
    <property type="match status" value="1"/>
</dbReference>
<dbReference type="NCBIfam" id="TIGR01263">
    <property type="entry name" value="4HPPD"/>
    <property type="match status" value="1"/>
</dbReference>
<dbReference type="Proteomes" id="UP001180536">
    <property type="component" value="Unassembled WGS sequence"/>
</dbReference>
<evidence type="ECO:0000313" key="7">
    <source>
        <dbReference type="EMBL" id="MDR7298363.1"/>
    </source>
</evidence>
<evidence type="ECO:0000256" key="5">
    <source>
        <dbReference type="ARBA" id="ARBA00023004"/>
    </source>
</evidence>
<proteinExistence type="inferred from homology"/>
<dbReference type="PROSITE" id="PS51819">
    <property type="entry name" value="VOC"/>
    <property type="match status" value="2"/>
</dbReference>
<dbReference type="CDD" id="cd08342">
    <property type="entry name" value="HPPD_N_like"/>
    <property type="match status" value="1"/>
</dbReference>
<dbReference type="PANTHER" id="PTHR11959:SF1">
    <property type="entry name" value="4-HYDROXYPHENYLPYRUVATE DIOXYGENASE"/>
    <property type="match status" value="1"/>
</dbReference>
<keyword evidence="4" id="KW-0677">Repeat</keyword>
<dbReference type="CDD" id="cd07250">
    <property type="entry name" value="HPPD_C_like"/>
    <property type="match status" value="1"/>
</dbReference>
<evidence type="ECO:0000256" key="2">
    <source>
        <dbReference type="ARBA" id="ARBA00005877"/>
    </source>
</evidence>
<evidence type="ECO:0000313" key="8">
    <source>
        <dbReference type="Proteomes" id="UP001180536"/>
    </source>
</evidence>
<reference evidence="7 8" key="1">
    <citation type="submission" date="2023-07" db="EMBL/GenBank/DDBJ databases">
        <title>Sorghum-associated microbial communities from plants grown in Nebraska, USA.</title>
        <authorList>
            <person name="Schachtman D."/>
        </authorList>
    </citation>
    <scope>NUCLEOTIDE SEQUENCE [LARGE SCALE GENOMIC DNA]</scope>
    <source>
        <strain evidence="7 8">BE310</strain>
    </source>
</reference>
<dbReference type="GO" id="GO:0003868">
    <property type="term" value="F:4-hydroxyphenylpyruvate dioxygenase activity"/>
    <property type="evidence" value="ECO:0007669"/>
    <property type="project" value="UniProtKB-EC"/>
</dbReference>
<dbReference type="Gene3D" id="3.10.180.10">
    <property type="entry name" value="2,3-Dihydroxybiphenyl 1,2-Dioxygenase, domain 1"/>
    <property type="match status" value="2"/>
</dbReference>
<evidence type="ECO:0000256" key="1">
    <source>
        <dbReference type="ARBA" id="ARBA00001962"/>
    </source>
</evidence>
<protein>
    <submittedName>
        <fullName evidence="7">4-hydroxyphenylpyruvate dioxygenase</fullName>
        <ecNumber evidence="7">1.13.11.27</ecNumber>
    </submittedName>
</protein>
<dbReference type="RefSeq" id="WP_056875208.1">
    <property type="nucleotide sequence ID" value="NZ_JAVDXQ010000005.1"/>
</dbReference>
<feature type="domain" description="VOC" evidence="6">
    <location>
        <begin position="15"/>
        <end position="132"/>
    </location>
</feature>
<keyword evidence="7" id="KW-0560">Oxidoreductase</keyword>
<evidence type="ECO:0000259" key="6">
    <source>
        <dbReference type="PROSITE" id="PS51819"/>
    </source>
</evidence>
<name>A0ABU1ZCP8_9BURK</name>
<feature type="domain" description="VOC" evidence="6">
    <location>
        <begin position="176"/>
        <end position="330"/>
    </location>
</feature>
<evidence type="ECO:0000256" key="3">
    <source>
        <dbReference type="ARBA" id="ARBA00022723"/>
    </source>
</evidence>
<comment type="similarity">
    <text evidence="2">Belongs to the 4HPPD family.</text>
</comment>
<gene>
    <name evidence="7" type="ORF">J2X16_003726</name>
</gene>
<keyword evidence="5" id="KW-0408">Iron</keyword>
<dbReference type="EC" id="1.13.11.27" evidence="7"/>
<accession>A0ABU1ZCP8</accession>
<evidence type="ECO:0000256" key="4">
    <source>
        <dbReference type="ARBA" id="ARBA00022737"/>
    </source>
</evidence>
<comment type="caution">
    <text evidence="7">The sequence shown here is derived from an EMBL/GenBank/DDBJ whole genome shotgun (WGS) entry which is preliminary data.</text>
</comment>
<sequence>MAKFTPWDNPMGTDGFEFIEFAAPDPAGLGALFTTMGFSAVAKHRHKDVTLYRQGGVNFIINAEKDSFAQRFARLHGPSICAIAFRVQDAGLAYQRALELGAWGFDNKAGPMELNIPAIKGIGDSLIYFVDRWQGKGGAAAGAIGNISIYDVDFVPVLDAQGQPVDPDPVGHGLTEIDHLTHNVFRGRMKEWSEFYERFFNFREVRYFDIEGKLTGLKSKAMTSPCGKIRIPINESSDDKSQIAEYLDLYHGEGIQHVALGTTDIYQTVEGMKRTGVQFQDTIETYFDLIDKRLPQHGENVAELKRLRILIDGATHLGADNELLLQIFTKEVIGPIFFELIQRKGNEGFGEGNFKALFESIELDQIRRGVLKDEPAKAV</sequence>
<dbReference type="SUPFAM" id="SSF54593">
    <property type="entry name" value="Glyoxalase/Bleomycin resistance protein/Dihydroxybiphenyl dioxygenase"/>
    <property type="match status" value="1"/>
</dbReference>
<keyword evidence="8" id="KW-1185">Reference proteome</keyword>
<keyword evidence="7" id="KW-0223">Dioxygenase</keyword>
<dbReference type="InterPro" id="IPR041736">
    <property type="entry name" value="4OHPhenylPyrv_dOase_N"/>
</dbReference>
<dbReference type="InterPro" id="IPR029068">
    <property type="entry name" value="Glyas_Bleomycin-R_OHBP_Dase"/>
</dbReference>
<dbReference type="InterPro" id="IPR004360">
    <property type="entry name" value="Glyas_Fos-R_dOase_dom"/>
</dbReference>
<dbReference type="InterPro" id="IPR041735">
    <property type="entry name" value="4OHPhenylPyrv_dOase_C"/>
</dbReference>
<dbReference type="Pfam" id="PF00903">
    <property type="entry name" value="Glyoxalase"/>
    <property type="match status" value="1"/>
</dbReference>
<dbReference type="InterPro" id="IPR037523">
    <property type="entry name" value="VOC_core"/>
</dbReference>